<reference evidence="3" key="2">
    <citation type="journal article" date="2023" name="IMA Fungus">
        <title>Comparative genomic study of the Penicillium genus elucidates a diverse pangenome and 15 lateral gene transfer events.</title>
        <authorList>
            <person name="Petersen C."/>
            <person name="Sorensen T."/>
            <person name="Nielsen M.R."/>
            <person name="Sondergaard T.E."/>
            <person name="Sorensen J.L."/>
            <person name="Fitzpatrick D.A."/>
            <person name="Frisvad J.C."/>
            <person name="Nielsen K.L."/>
        </authorList>
    </citation>
    <scope>NUCLEOTIDE SEQUENCE</scope>
    <source>
        <strain evidence="3">IBT 29677</strain>
    </source>
</reference>
<feature type="compositionally biased region" description="Gly residues" evidence="1">
    <location>
        <begin position="159"/>
        <end position="169"/>
    </location>
</feature>
<evidence type="ECO:0000256" key="2">
    <source>
        <dbReference type="SAM" id="SignalP"/>
    </source>
</evidence>
<evidence type="ECO:0008006" key="5">
    <source>
        <dbReference type="Google" id="ProtNLM"/>
    </source>
</evidence>
<dbReference type="Proteomes" id="UP001147747">
    <property type="component" value="Unassembled WGS sequence"/>
</dbReference>
<dbReference type="OrthoDB" id="4526422at2759"/>
<accession>A0A9X0B5L4</accession>
<feature type="signal peptide" evidence="2">
    <location>
        <begin position="1"/>
        <end position="20"/>
    </location>
</feature>
<evidence type="ECO:0000256" key="1">
    <source>
        <dbReference type="SAM" id="MobiDB-lite"/>
    </source>
</evidence>
<sequence length="236" mass="24358">MKLPLLLSVLPILAVGQSTSQQSFANLCGSGQATGTKTFNGEQYTYYCNHRATDSDLSGLTSGHDDPATCAARTAGAPASVGVTWLQDGRCALATAGPPYPDNGYIFFEKVVASGGGFPSTCCQERDDCRTKLQACETARDQFKSERDTCQAGASGPAPGTGGPSAGGGRVSDCGGSGLIKRPADTVASLPDCVDICAQVPTCKVAAFLPQARNNCLMYTTQTGYTPKTGAHIAVR</sequence>
<feature type="chain" id="PRO_5040724703" description="Apple domain-containing protein" evidence="2">
    <location>
        <begin position="21"/>
        <end position="236"/>
    </location>
</feature>
<gene>
    <name evidence="3" type="ORF">N7509_011467</name>
</gene>
<feature type="region of interest" description="Disordered" evidence="1">
    <location>
        <begin position="147"/>
        <end position="169"/>
    </location>
</feature>
<name>A0A9X0B5L4_9EURO</name>
<comment type="caution">
    <text evidence="3">The sequence shown here is derived from an EMBL/GenBank/DDBJ whole genome shotgun (WGS) entry which is preliminary data.</text>
</comment>
<dbReference type="GeneID" id="81375084"/>
<organism evidence="3 4">
    <name type="scientific">Penicillium cosmopolitanum</name>
    <dbReference type="NCBI Taxonomy" id="1131564"/>
    <lineage>
        <taxon>Eukaryota</taxon>
        <taxon>Fungi</taxon>
        <taxon>Dikarya</taxon>
        <taxon>Ascomycota</taxon>
        <taxon>Pezizomycotina</taxon>
        <taxon>Eurotiomycetes</taxon>
        <taxon>Eurotiomycetidae</taxon>
        <taxon>Eurotiales</taxon>
        <taxon>Aspergillaceae</taxon>
        <taxon>Penicillium</taxon>
    </lineage>
</organism>
<evidence type="ECO:0000313" key="3">
    <source>
        <dbReference type="EMBL" id="KAJ5388926.1"/>
    </source>
</evidence>
<dbReference type="AlphaFoldDB" id="A0A9X0B5L4"/>
<proteinExistence type="predicted"/>
<reference evidence="3" key="1">
    <citation type="submission" date="2022-12" db="EMBL/GenBank/DDBJ databases">
        <authorList>
            <person name="Petersen C."/>
        </authorList>
    </citation>
    <scope>NUCLEOTIDE SEQUENCE</scope>
    <source>
        <strain evidence="3">IBT 29677</strain>
    </source>
</reference>
<keyword evidence="4" id="KW-1185">Reference proteome</keyword>
<dbReference type="RefSeq" id="XP_056486724.1">
    <property type="nucleotide sequence ID" value="XM_056636104.1"/>
</dbReference>
<keyword evidence="2" id="KW-0732">Signal</keyword>
<dbReference type="EMBL" id="JAPZBU010000009">
    <property type="protein sequence ID" value="KAJ5388926.1"/>
    <property type="molecule type" value="Genomic_DNA"/>
</dbReference>
<evidence type="ECO:0000313" key="4">
    <source>
        <dbReference type="Proteomes" id="UP001147747"/>
    </source>
</evidence>
<protein>
    <recommendedName>
        <fullName evidence="5">Apple domain-containing protein</fullName>
    </recommendedName>
</protein>